<reference evidence="1 2" key="2">
    <citation type="journal article" date="2022" name="Mol. Ecol. Resour.">
        <title>The genomes of chicory, endive, great burdock and yacon provide insights into Asteraceae paleo-polyploidization history and plant inulin production.</title>
        <authorList>
            <person name="Fan W."/>
            <person name="Wang S."/>
            <person name="Wang H."/>
            <person name="Wang A."/>
            <person name="Jiang F."/>
            <person name="Liu H."/>
            <person name="Zhao H."/>
            <person name="Xu D."/>
            <person name="Zhang Y."/>
        </authorList>
    </citation>
    <scope>NUCLEOTIDE SEQUENCE [LARGE SCALE GENOMIC DNA]</scope>
    <source>
        <strain evidence="2">cv. Niubang</strain>
    </source>
</reference>
<comment type="caution">
    <text evidence="1">The sequence shown here is derived from an EMBL/GenBank/DDBJ whole genome shotgun (WGS) entry which is preliminary data.</text>
</comment>
<dbReference type="Proteomes" id="UP001055879">
    <property type="component" value="Linkage Group LG02"/>
</dbReference>
<gene>
    <name evidence="1" type="ORF">L6452_06569</name>
</gene>
<name>A0ACB9EKL3_ARCLA</name>
<dbReference type="EMBL" id="CM042048">
    <property type="protein sequence ID" value="KAI3758996.1"/>
    <property type="molecule type" value="Genomic_DNA"/>
</dbReference>
<sequence>MVHFVEGVDPGLVEFLHNPPYIPMTTVPHAPATANTPEIPEYQHPKPIVEWIEQESDRHELSKRAKRLLIMAISNDIFQSLDSCETSEDLWLEALSGESIQSTYNRYNSLINKCKRYGINRTPEENNVRFLQSLNDEWLHLTMSMQETLYLDVLSISDLFGTLISQENRISKFMAPVGGPLALVGNTTEVQDKGKKENTTKDVQKKKKKKVFVAESDSEESSEEEMDMAAIEKTLALMTPEYNKGLKKKLAYRGRSDRDDRGRGYGEPRKFGKQEHDEPRQEDRRD</sequence>
<organism evidence="1 2">
    <name type="scientific">Arctium lappa</name>
    <name type="common">Greater burdock</name>
    <name type="synonym">Lappa major</name>
    <dbReference type="NCBI Taxonomy" id="4217"/>
    <lineage>
        <taxon>Eukaryota</taxon>
        <taxon>Viridiplantae</taxon>
        <taxon>Streptophyta</taxon>
        <taxon>Embryophyta</taxon>
        <taxon>Tracheophyta</taxon>
        <taxon>Spermatophyta</taxon>
        <taxon>Magnoliopsida</taxon>
        <taxon>eudicotyledons</taxon>
        <taxon>Gunneridae</taxon>
        <taxon>Pentapetalae</taxon>
        <taxon>asterids</taxon>
        <taxon>campanulids</taxon>
        <taxon>Asterales</taxon>
        <taxon>Asteraceae</taxon>
        <taxon>Carduoideae</taxon>
        <taxon>Cardueae</taxon>
        <taxon>Arctiinae</taxon>
        <taxon>Arctium</taxon>
    </lineage>
</organism>
<proteinExistence type="predicted"/>
<protein>
    <submittedName>
        <fullName evidence="1">Uncharacterized protein</fullName>
    </submittedName>
</protein>
<accession>A0ACB9EKL3</accession>
<evidence type="ECO:0000313" key="1">
    <source>
        <dbReference type="EMBL" id="KAI3758996.1"/>
    </source>
</evidence>
<keyword evidence="2" id="KW-1185">Reference proteome</keyword>
<evidence type="ECO:0000313" key="2">
    <source>
        <dbReference type="Proteomes" id="UP001055879"/>
    </source>
</evidence>
<reference evidence="2" key="1">
    <citation type="journal article" date="2022" name="Mol. Ecol. Resour.">
        <title>The genomes of chicory, endive, great burdock and yacon provide insights into Asteraceae palaeo-polyploidization history and plant inulin production.</title>
        <authorList>
            <person name="Fan W."/>
            <person name="Wang S."/>
            <person name="Wang H."/>
            <person name="Wang A."/>
            <person name="Jiang F."/>
            <person name="Liu H."/>
            <person name="Zhao H."/>
            <person name="Xu D."/>
            <person name="Zhang Y."/>
        </authorList>
    </citation>
    <scope>NUCLEOTIDE SEQUENCE [LARGE SCALE GENOMIC DNA]</scope>
    <source>
        <strain evidence="2">cv. Niubang</strain>
    </source>
</reference>